<evidence type="ECO:0000313" key="3">
    <source>
        <dbReference type="Proteomes" id="UP000722989"/>
    </source>
</evidence>
<comment type="caution">
    <text evidence="2">The sequence shown here is derived from an EMBL/GenBank/DDBJ whole genome shotgun (WGS) entry which is preliminary data.</text>
</comment>
<dbReference type="InterPro" id="IPR000073">
    <property type="entry name" value="AB_hydrolase_1"/>
</dbReference>
<reference evidence="2 3" key="1">
    <citation type="submission" date="2020-03" db="EMBL/GenBank/DDBJ databases">
        <title>WGS of the type strain of Planosporangium spp.</title>
        <authorList>
            <person name="Thawai C."/>
        </authorList>
    </citation>
    <scope>NUCLEOTIDE SEQUENCE [LARGE SCALE GENOMIC DNA]</scope>
    <source>
        <strain evidence="2 3">TBRC 5610</strain>
    </source>
</reference>
<dbReference type="Gene3D" id="3.40.50.1820">
    <property type="entry name" value="alpha/beta hydrolase"/>
    <property type="match status" value="1"/>
</dbReference>
<gene>
    <name evidence="2" type="ORF">HC031_07315</name>
</gene>
<dbReference type="Proteomes" id="UP000722989">
    <property type="component" value="Unassembled WGS sequence"/>
</dbReference>
<keyword evidence="3" id="KW-1185">Reference proteome</keyword>
<dbReference type="InterPro" id="IPR050266">
    <property type="entry name" value="AB_hydrolase_sf"/>
</dbReference>
<dbReference type="PANTHER" id="PTHR43798:SF33">
    <property type="entry name" value="HYDROLASE, PUTATIVE (AFU_ORTHOLOGUE AFUA_2G14860)-RELATED"/>
    <property type="match status" value="1"/>
</dbReference>
<keyword evidence="2" id="KW-0378">Hydrolase</keyword>
<organism evidence="2 3">
    <name type="scientific">Planosporangium thailandense</name>
    <dbReference type="NCBI Taxonomy" id="765197"/>
    <lineage>
        <taxon>Bacteria</taxon>
        <taxon>Bacillati</taxon>
        <taxon>Actinomycetota</taxon>
        <taxon>Actinomycetes</taxon>
        <taxon>Micromonosporales</taxon>
        <taxon>Micromonosporaceae</taxon>
        <taxon>Planosporangium</taxon>
    </lineage>
</organism>
<dbReference type="InterPro" id="IPR029058">
    <property type="entry name" value="AB_hydrolase_fold"/>
</dbReference>
<dbReference type="GO" id="GO:0016787">
    <property type="term" value="F:hydrolase activity"/>
    <property type="evidence" value="ECO:0007669"/>
    <property type="project" value="UniProtKB-KW"/>
</dbReference>
<name>A0ABX0XWC9_9ACTN</name>
<feature type="domain" description="AB hydrolase-1" evidence="1">
    <location>
        <begin position="34"/>
        <end position="136"/>
    </location>
</feature>
<evidence type="ECO:0000259" key="1">
    <source>
        <dbReference type="Pfam" id="PF00561"/>
    </source>
</evidence>
<evidence type="ECO:0000313" key="2">
    <source>
        <dbReference type="EMBL" id="NJC69530.1"/>
    </source>
</evidence>
<dbReference type="SUPFAM" id="SSF53474">
    <property type="entry name" value="alpha/beta-Hydrolases"/>
    <property type="match status" value="1"/>
</dbReference>
<accession>A0ABX0XWC9</accession>
<protein>
    <submittedName>
        <fullName evidence="2">Alpha/beta hydrolase</fullName>
    </submittedName>
</protein>
<dbReference type="EMBL" id="JAATVY010000003">
    <property type="protein sequence ID" value="NJC69530.1"/>
    <property type="molecule type" value="Genomic_DNA"/>
</dbReference>
<dbReference type="Pfam" id="PF00561">
    <property type="entry name" value="Abhydrolase_1"/>
    <property type="match status" value="1"/>
</dbReference>
<sequence length="246" mass="25782">MTVTRHGVGIRGVEVAGVTIRYREAGDPDGRPTVLLHGGGSSAATWDGLAAALVAAGHHVIAPDLRGHGGSSRTAIYPLAGFLDDILGLLDARALDNIALVGHSLGGHVASLIAQRQPERVTRLVLEEPPVPPRAPADPHGLSRARFLLPALGILAVRRGFDPRAVVSAVRQLRVPDPAWWDRLPAVSAPALVVSGGPASHVPSDRLAEVSRTIPRGELATIPAGHRVHSRSPEQFRAVAVPFLTA</sequence>
<proteinExistence type="predicted"/>
<dbReference type="PANTHER" id="PTHR43798">
    <property type="entry name" value="MONOACYLGLYCEROL LIPASE"/>
    <property type="match status" value="1"/>
</dbReference>
<dbReference type="PRINTS" id="PR00111">
    <property type="entry name" value="ABHYDROLASE"/>
</dbReference>